<comment type="similarity">
    <text evidence="2">Belongs to the Tom7 family.</text>
</comment>
<evidence type="ECO:0000256" key="3">
    <source>
        <dbReference type="ARBA" id="ARBA00014537"/>
    </source>
</evidence>
<keyword evidence="5 12" id="KW-0812">Transmembrane</keyword>
<reference evidence="13" key="2">
    <citation type="submission" date="2020-05" db="UniProtKB">
        <authorList>
            <consortium name="EnsemblMetazoa"/>
        </authorList>
    </citation>
    <scope>IDENTIFICATION</scope>
    <source>
        <strain evidence="13">WRAIR2</strain>
    </source>
</reference>
<name>A0A182NWU2_9DIPT</name>
<evidence type="ECO:0000256" key="8">
    <source>
        <dbReference type="ARBA" id="ARBA00022989"/>
    </source>
</evidence>
<dbReference type="AlphaFoldDB" id="A0A182NWU2"/>
<feature type="transmembrane region" description="Helical" evidence="12">
    <location>
        <begin position="15"/>
        <end position="35"/>
    </location>
</feature>
<evidence type="ECO:0000256" key="7">
    <source>
        <dbReference type="ARBA" id="ARBA00022927"/>
    </source>
</evidence>
<dbReference type="Proteomes" id="UP000075884">
    <property type="component" value="Unassembled WGS sequence"/>
</dbReference>
<dbReference type="GO" id="GO:1903955">
    <property type="term" value="P:positive regulation of protein targeting to mitochondrion"/>
    <property type="evidence" value="ECO:0007669"/>
    <property type="project" value="TreeGrafter"/>
</dbReference>
<protein>
    <recommendedName>
        <fullName evidence="3">Mitochondrial import receptor subunit TOM7 homolog</fullName>
    </recommendedName>
    <alternativeName>
        <fullName evidence="11">Translocase of outer membrane 7 kDa subunit homolog</fullName>
    </alternativeName>
</protein>
<evidence type="ECO:0000256" key="2">
    <source>
        <dbReference type="ARBA" id="ARBA00010917"/>
    </source>
</evidence>
<dbReference type="PANTHER" id="PTHR46722">
    <property type="entry name" value="MITOCHONDRIAL IMPORT RECEPTOR SUBUNIT TOM7 HOMOLOG"/>
    <property type="match status" value="1"/>
</dbReference>
<comment type="subcellular location">
    <subcellularLocation>
        <location evidence="1">Mitochondrion outer membrane</location>
        <topology evidence="1">Single-pass membrane protein</topology>
    </subcellularLocation>
</comment>
<dbReference type="STRING" id="7168.A0A182NWU2"/>
<dbReference type="EnsemblMetazoa" id="ADIR014352-RA">
    <property type="protein sequence ID" value="ADIR014352-PA"/>
    <property type="gene ID" value="ADIR014352"/>
</dbReference>
<keyword evidence="7" id="KW-0653">Protein transport</keyword>
<dbReference type="PANTHER" id="PTHR46722:SF1">
    <property type="entry name" value="MITOCHONDRIAL IMPORT RECEPTOR SUBUNIT TOM7 HOMOLOG"/>
    <property type="match status" value="1"/>
</dbReference>
<organism evidence="13 14">
    <name type="scientific">Anopheles dirus</name>
    <dbReference type="NCBI Taxonomy" id="7168"/>
    <lineage>
        <taxon>Eukaryota</taxon>
        <taxon>Metazoa</taxon>
        <taxon>Ecdysozoa</taxon>
        <taxon>Arthropoda</taxon>
        <taxon>Hexapoda</taxon>
        <taxon>Insecta</taxon>
        <taxon>Pterygota</taxon>
        <taxon>Neoptera</taxon>
        <taxon>Endopterygota</taxon>
        <taxon>Diptera</taxon>
        <taxon>Nematocera</taxon>
        <taxon>Culicoidea</taxon>
        <taxon>Culicidae</taxon>
        <taxon>Anophelinae</taxon>
        <taxon>Anopheles</taxon>
    </lineage>
</organism>
<dbReference type="Pfam" id="PF08038">
    <property type="entry name" value="Tom7"/>
    <property type="match status" value="1"/>
</dbReference>
<accession>A0A182NWU2</accession>
<evidence type="ECO:0000256" key="6">
    <source>
        <dbReference type="ARBA" id="ARBA00022787"/>
    </source>
</evidence>
<evidence type="ECO:0000256" key="4">
    <source>
        <dbReference type="ARBA" id="ARBA00022448"/>
    </source>
</evidence>
<reference evidence="14" key="1">
    <citation type="submission" date="2013-03" db="EMBL/GenBank/DDBJ databases">
        <title>The Genome Sequence of Anopheles dirus WRAIR2.</title>
        <authorList>
            <consortium name="The Broad Institute Genomics Platform"/>
            <person name="Neafsey D.E."/>
            <person name="Walton C."/>
            <person name="Walker B."/>
            <person name="Young S.K."/>
            <person name="Zeng Q."/>
            <person name="Gargeya S."/>
            <person name="Fitzgerald M."/>
            <person name="Haas B."/>
            <person name="Abouelleil A."/>
            <person name="Allen A.W."/>
            <person name="Alvarado L."/>
            <person name="Arachchi H.M."/>
            <person name="Berlin A.M."/>
            <person name="Chapman S.B."/>
            <person name="Gainer-Dewar J."/>
            <person name="Goldberg J."/>
            <person name="Griggs A."/>
            <person name="Gujja S."/>
            <person name="Hansen M."/>
            <person name="Howarth C."/>
            <person name="Imamovic A."/>
            <person name="Ireland A."/>
            <person name="Larimer J."/>
            <person name="McCowan C."/>
            <person name="Murphy C."/>
            <person name="Pearson M."/>
            <person name="Poon T.W."/>
            <person name="Priest M."/>
            <person name="Roberts A."/>
            <person name="Saif S."/>
            <person name="Shea T."/>
            <person name="Sisk P."/>
            <person name="Sykes S."/>
            <person name="Wortman J."/>
            <person name="Nusbaum C."/>
            <person name="Birren B."/>
        </authorList>
    </citation>
    <scope>NUCLEOTIDE SEQUENCE [LARGE SCALE GENOMIC DNA]</scope>
    <source>
        <strain evidence="14">WRAIR2</strain>
    </source>
</reference>
<evidence type="ECO:0000313" key="14">
    <source>
        <dbReference type="Proteomes" id="UP000075884"/>
    </source>
</evidence>
<keyword evidence="4" id="KW-0813">Transport</keyword>
<dbReference type="VEuPathDB" id="VectorBase:ADIR014352"/>
<dbReference type="InterPro" id="IPR012621">
    <property type="entry name" value="Tom7"/>
</dbReference>
<evidence type="ECO:0000256" key="10">
    <source>
        <dbReference type="ARBA" id="ARBA00023136"/>
    </source>
</evidence>
<evidence type="ECO:0000256" key="5">
    <source>
        <dbReference type="ARBA" id="ARBA00022692"/>
    </source>
</evidence>
<evidence type="ECO:0000256" key="11">
    <source>
        <dbReference type="ARBA" id="ARBA00032786"/>
    </source>
</evidence>
<evidence type="ECO:0000256" key="9">
    <source>
        <dbReference type="ARBA" id="ARBA00023128"/>
    </source>
</evidence>
<evidence type="ECO:0000313" key="13">
    <source>
        <dbReference type="EnsemblMetazoa" id="ADIR014352-PA"/>
    </source>
</evidence>
<keyword evidence="8 12" id="KW-1133">Transmembrane helix</keyword>
<keyword evidence="14" id="KW-1185">Reference proteome</keyword>
<evidence type="ECO:0000256" key="12">
    <source>
        <dbReference type="SAM" id="Phobius"/>
    </source>
</evidence>
<proteinExistence type="inferred from homology"/>
<dbReference type="GO" id="GO:0030150">
    <property type="term" value="P:protein import into mitochondrial matrix"/>
    <property type="evidence" value="ECO:0007669"/>
    <property type="project" value="InterPro"/>
</dbReference>
<keyword evidence="10 12" id="KW-0472">Membrane</keyword>
<keyword evidence="9" id="KW-0496">Mitochondrion</keyword>
<keyword evidence="6" id="KW-1000">Mitochondrion outer membrane</keyword>
<dbReference type="GO" id="GO:0005742">
    <property type="term" value="C:mitochondrial outer membrane translocase complex"/>
    <property type="evidence" value="ECO:0007669"/>
    <property type="project" value="InterPro"/>
</dbReference>
<evidence type="ECO:0000256" key="1">
    <source>
        <dbReference type="ARBA" id="ARBA00004572"/>
    </source>
</evidence>
<feature type="transmembrane region" description="Helical" evidence="12">
    <location>
        <begin position="56"/>
        <end position="74"/>
    </location>
</feature>
<sequence>SCQFALSVTASRTALFLQLFFFLRPPFCFLVIRAFRNLQKMLSPGVKERIGLVFEVVKTSFHWGFIPTLLYLGFRKGSEPGMPPLSVANLLW</sequence>